<accession>A0A2V5KMB0</accession>
<feature type="binding site" evidence="5">
    <location>
        <position position="144"/>
    </location>
    <ligand>
        <name>Mn(2+)</name>
        <dbReference type="ChEBI" id="CHEBI:29035"/>
        <label>2</label>
    </ligand>
</feature>
<dbReference type="InterPro" id="IPR036264">
    <property type="entry name" value="Bact_exopeptidase_dim_dom"/>
</dbReference>
<dbReference type="Gene3D" id="3.40.630.10">
    <property type="entry name" value="Zn peptidases"/>
    <property type="match status" value="1"/>
</dbReference>
<dbReference type="PANTHER" id="PTHR11014:SF63">
    <property type="entry name" value="METALLOPEPTIDASE, PUTATIVE (AFU_ORTHOLOGUE AFUA_6G09600)-RELATED"/>
    <property type="match status" value="1"/>
</dbReference>
<evidence type="ECO:0000256" key="1">
    <source>
        <dbReference type="ARBA" id="ARBA00006153"/>
    </source>
</evidence>
<keyword evidence="2 5" id="KW-0479">Metal-binding</keyword>
<organism evidence="7 8">
    <name type="scientific">Paenibacillus flagellatus</name>
    <dbReference type="NCBI Taxonomy" id="2211139"/>
    <lineage>
        <taxon>Bacteria</taxon>
        <taxon>Bacillati</taxon>
        <taxon>Bacillota</taxon>
        <taxon>Bacilli</taxon>
        <taxon>Bacillales</taxon>
        <taxon>Paenibacillaceae</taxon>
        <taxon>Paenibacillus</taxon>
    </lineage>
</organism>
<feature type="binding site" evidence="5">
    <location>
        <position position="108"/>
    </location>
    <ligand>
        <name>Mn(2+)</name>
        <dbReference type="ChEBI" id="CHEBI:29035"/>
        <label>2</label>
    </ligand>
</feature>
<dbReference type="GO" id="GO:0050118">
    <property type="term" value="F:N-acetyldiaminopimelate deacetylase activity"/>
    <property type="evidence" value="ECO:0007669"/>
    <property type="project" value="UniProtKB-ARBA"/>
</dbReference>
<dbReference type="CDD" id="cd03886">
    <property type="entry name" value="M20_Acy1"/>
    <property type="match status" value="1"/>
</dbReference>
<dbReference type="GO" id="GO:0019877">
    <property type="term" value="P:diaminopimelate biosynthetic process"/>
    <property type="evidence" value="ECO:0007669"/>
    <property type="project" value="UniProtKB-ARBA"/>
</dbReference>
<dbReference type="SUPFAM" id="SSF55031">
    <property type="entry name" value="Bacterial exopeptidase dimerisation domain"/>
    <property type="match status" value="1"/>
</dbReference>
<feature type="binding site" evidence="5">
    <location>
        <position position="368"/>
    </location>
    <ligand>
        <name>Mn(2+)</name>
        <dbReference type="ChEBI" id="CHEBI:29035"/>
        <label>2</label>
    </ligand>
</feature>
<feature type="domain" description="Peptidase M20 dimerisation" evidence="6">
    <location>
        <begin position="192"/>
        <end position="285"/>
    </location>
</feature>
<comment type="similarity">
    <text evidence="1">Belongs to the peptidase M20 family.</text>
</comment>
<feature type="binding site" evidence="5">
    <location>
        <position position="110"/>
    </location>
    <ligand>
        <name>Mn(2+)</name>
        <dbReference type="ChEBI" id="CHEBI:29035"/>
        <label>2</label>
    </ligand>
</feature>
<comment type="cofactor">
    <cofactor evidence="5">
        <name>Mn(2+)</name>
        <dbReference type="ChEBI" id="CHEBI:29035"/>
    </cofactor>
    <text evidence="5">The Mn(2+) ion enhances activity.</text>
</comment>
<dbReference type="InterPro" id="IPR017439">
    <property type="entry name" value="Amidohydrolase"/>
</dbReference>
<evidence type="ECO:0000256" key="5">
    <source>
        <dbReference type="PIRSR" id="PIRSR005962-1"/>
    </source>
</evidence>
<dbReference type="FunFam" id="3.30.70.360:FF:000001">
    <property type="entry name" value="N-acetyldiaminopimelate deacetylase"/>
    <property type="match status" value="1"/>
</dbReference>
<dbReference type="OrthoDB" id="9776731at2"/>
<comment type="catalytic activity">
    <reaction evidence="4">
        <text>N-acetyl-L-cysteine + H2O = L-cysteine + acetate</text>
        <dbReference type="Rhea" id="RHEA:75515"/>
        <dbReference type="ChEBI" id="CHEBI:15377"/>
        <dbReference type="ChEBI" id="CHEBI:30089"/>
        <dbReference type="ChEBI" id="CHEBI:35235"/>
        <dbReference type="ChEBI" id="CHEBI:78236"/>
    </reaction>
    <physiologicalReaction direction="left-to-right" evidence="4">
        <dbReference type="Rhea" id="RHEA:75516"/>
    </physiologicalReaction>
</comment>
<keyword evidence="5" id="KW-0464">Manganese</keyword>
<dbReference type="RefSeq" id="WP_110842098.1">
    <property type="nucleotide sequence ID" value="NZ_QJVJ01000010.1"/>
</dbReference>
<sequence>MTQASLLQPLLDSGKRMEAELVEFRRDLHRNPELSFQESETAAKVAERLRAMGYEVRTGVGGHGIVADLTGAKPGPTIALRADMDALPIQEESGLPYASQRPGVMHACGHDAHTTMLLGAARILLGHKDRIAGKVRFLFQSAEEINQGARSMIEQGALDGVDEIYGLHNLPTLAAGKAATRYGSLMGSVDRIEITLEGKGGHGAIPDQSIDPVVAASAIVMGLQSAVSREISPFDPVVLTIGSLQAGDTYNVIPHRASMTGTIRTFSPRVQASMKERVVRLVGQIAEAYRCKAAVDYIELTPVLVGDDRCVAHVERTIDAAIGADNRIEAAPTLAGEDFSLYLQKVPGCFFWLGSGPREGAENAYGLHHPKFRIEEECLPLGASLLASVALNRLSAG</sequence>
<evidence type="ECO:0000256" key="2">
    <source>
        <dbReference type="ARBA" id="ARBA00022723"/>
    </source>
</evidence>
<dbReference type="InterPro" id="IPR011650">
    <property type="entry name" value="Peptidase_M20_dimer"/>
</dbReference>
<name>A0A2V5KMB0_9BACL</name>
<evidence type="ECO:0000313" key="7">
    <source>
        <dbReference type="EMBL" id="PYI52027.1"/>
    </source>
</evidence>
<feature type="binding site" evidence="5">
    <location>
        <position position="168"/>
    </location>
    <ligand>
        <name>Mn(2+)</name>
        <dbReference type="ChEBI" id="CHEBI:29035"/>
        <label>2</label>
    </ligand>
</feature>
<evidence type="ECO:0000256" key="3">
    <source>
        <dbReference type="ARBA" id="ARBA00022801"/>
    </source>
</evidence>
<dbReference type="InterPro" id="IPR002933">
    <property type="entry name" value="Peptidase_M20"/>
</dbReference>
<dbReference type="Pfam" id="PF01546">
    <property type="entry name" value="Peptidase_M20"/>
    <property type="match status" value="1"/>
</dbReference>
<reference evidence="7 8" key="1">
    <citation type="submission" date="2018-05" db="EMBL/GenBank/DDBJ databases">
        <title>Paenibacillus flagellatus sp. nov., isolated from selenium mineral soil.</title>
        <authorList>
            <person name="Dai X."/>
        </authorList>
    </citation>
    <scope>NUCLEOTIDE SEQUENCE [LARGE SCALE GENOMIC DNA]</scope>
    <source>
        <strain evidence="7 8">DXL2</strain>
    </source>
</reference>
<evidence type="ECO:0000259" key="6">
    <source>
        <dbReference type="Pfam" id="PF07687"/>
    </source>
</evidence>
<dbReference type="AlphaFoldDB" id="A0A2V5KMB0"/>
<dbReference type="Gene3D" id="3.30.70.360">
    <property type="match status" value="1"/>
</dbReference>
<evidence type="ECO:0000256" key="4">
    <source>
        <dbReference type="ARBA" id="ARBA00052737"/>
    </source>
</evidence>
<dbReference type="GO" id="GO:0046872">
    <property type="term" value="F:metal ion binding"/>
    <property type="evidence" value="ECO:0007669"/>
    <property type="project" value="UniProtKB-KW"/>
</dbReference>
<keyword evidence="8" id="KW-1185">Reference proteome</keyword>
<dbReference type="EMBL" id="QJVJ01000010">
    <property type="protein sequence ID" value="PYI52027.1"/>
    <property type="molecule type" value="Genomic_DNA"/>
</dbReference>
<protein>
    <submittedName>
        <fullName evidence="7">Amidohydrolase</fullName>
    </submittedName>
</protein>
<dbReference type="FunFam" id="3.40.630.10:FF:000006">
    <property type="entry name" value="N-acetyldiaminopimelate deacetylase"/>
    <property type="match status" value="1"/>
</dbReference>
<evidence type="ECO:0000313" key="8">
    <source>
        <dbReference type="Proteomes" id="UP000247476"/>
    </source>
</evidence>
<dbReference type="Pfam" id="PF07687">
    <property type="entry name" value="M20_dimer"/>
    <property type="match status" value="1"/>
</dbReference>
<dbReference type="NCBIfam" id="TIGR01891">
    <property type="entry name" value="amidohydrolases"/>
    <property type="match status" value="1"/>
</dbReference>
<comment type="caution">
    <text evidence="7">The sequence shown here is derived from an EMBL/GenBank/DDBJ whole genome shotgun (WGS) entry which is preliminary data.</text>
</comment>
<dbReference type="PANTHER" id="PTHR11014">
    <property type="entry name" value="PEPTIDASE M20 FAMILY MEMBER"/>
    <property type="match status" value="1"/>
</dbReference>
<dbReference type="PIRSF" id="PIRSF005962">
    <property type="entry name" value="Pept_M20D_amidohydro"/>
    <property type="match status" value="1"/>
</dbReference>
<dbReference type="Proteomes" id="UP000247476">
    <property type="component" value="Unassembled WGS sequence"/>
</dbReference>
<keyword evidence="3 7" id="KW-0378">Hydrolase</keyword>
<dbReference type="SUPFAM" id="SSF53187">
    <property type="entry name" value="Zn-dependent exopeptidases"/>
    <property type="match status" value="1"/>
</dbReference>
<gene>
    <name evidence="7" type="ORF">DLM86_21305</name>
</gene>
<proteinExistence type="inferred from homology"/>